<dbReference type="EC" id="1.18.1.-" evidence="7"/>
<dbReference type="InterPro" id="IPR028202">
    <property type="entry name" value="Reductase_C"/>
</dbReference>
<evidence type="ECO:0000313" key="8">
    <source>
        <dbReference type="Proteomes" id="UP000045285"/>
    </source>
</evidence>
<gene>
    <name evidence="7" type="primary">thcD</name>
    <name evidence="7" type="ORF">MPL3356_120097</name>
</gene>
<dbReference type="SUPFAM" id="SSF55424">
    <property type="entry name" value="FAD/NAD-linked reductases, dimerisation (C-terminal) domain"/>
    <property type="match status" value="1"/>
</dbReference>
<dbReference type="PRINTS" id="PR00411">
    <property type="entry name" value="PNDRDTASEI"/>
</dbReference>
<dbReference type="GO" id="GO:0005737">
    <property type="term" value="C:cytoplasm"/>
    <property type="evidence" value="ECO:0007669"/>
    <property type="project" value="TreeGrafter"/>
</dbReference>
<dbReference type="GO" id="GO:0016651">
    <property type="term" value="F:oxidoreductase activity, acting on NAD(P)H"/>
    <property type="evidence" value="ECO:0007669"/>
    <property type="project" value="TreeGrafter"/>
</dbReference>
<dbReference type="Gene3D" id="3.50.50.60">
    <property type="entry name" value="FAD/NAD(P)-binding domain"/>
    <property type="match status" value="2"/>
</dbReference>
<evidence type="ECO:0000259" key="5">
    <source>
        <dbReference type="Pfam" id="PF07992"/>
    </source>
</evidence>
<keyword evidence="2" id="KW-0285">Flavoprotein</keyword>
<dbReference type="InterPro" id="IPR016156">
    <property type="entry name" value="FAD/NAD-linked_Rdtase_dimer_sf"/>
</dbReference>
<dbReference type="PANTHER" id="PTHR43557">
    <property type="entry name" value="APOPTOSIS-INDUCING FACTOR 1"/>
    <property type="match status" value="1"/>
</dbReference>
<evidence type="ECO:0000256" key="1">
    <source>
        <dbReference type="ARBA" id="ARBA00001974"/>
    </source>
</evidence>
<dbReference type="Proteomes" id="UP000045285">
    <property type="component" value="Unassembled WGS sequence"/>
</dbReference>
<accession>A0A090DBD8</accession>
<sequence length="408" mass="44022">MSGIIIVGGGQAAVSAAAKLKALHNSCPIIIIGEEAVLPYQRPPLSKDYLLGRAPFEQLLLRPAQWYSDNNIEVLTSTKVVALDRSRRGVTLSTGESRSYEKLILATGATPRPWPAALGGNLSGIHILRSKADVDSVASQLGRGRRLLVVGGGYIGLEVAAVATSQGVDVTLVEADTRILNRVASRATAEFIRRLHETNGARIRESVGVESFAGRDGRVAQARLTDSTSLDIDFAIVGIGVTPNIQLARDAGLNVGNGILVDSSGRTSDPNIFAVGDCAAFPYRGETIRLECVQNAIEQAEVSAENISGRTSVYDPVPWFWSDQYQTKLQIAGLSRDHTDTVVRHDHTSGQFSVWYFAGERFQAVDAINDSRAFVSGRKLLERGLSPPREVLSDLSTDLVNYVRTAIR</sequence>
<evidence type="ECO:0000256" key="4">
    <source>
        <dbReference type="ARBA" id="ARBA00023002"/>
    </source>
</evidence>
<dbReference type="PRINTS" id="PR00368">
    <property type="entry name" value="FADPNR"/>
</dbReference>
<feature type="domain" description="Reductase C-terminal" evidence="6">
    <location>
        <begin position="319"/>
        <end position="400"/>
    </location>
</feature>
<evidence type="ECO:0000313" key="7">
    <source>
        <dbReference type="EMBL" id="CDX12662.1"/>
    </source>
</evidence>
<name>A0A090DBD8_MESPL</name>
<keyword evidence="8" id="KW-1185">Reference proteome</keyword>
<keyword evidence="4 7" id="KW-0560">Oxidoreductase</keyword>
<protein>
    <submittedName>
        <fullName evidence="7">Rhodocoxin reductase</fullName>
        <ecNumber evidence="7">1.18.1.-</ecNumber>
    </submittedName>
</protein>
<dbReference type="Pfam" id="PF07992">
    <property type="entry name" value="Pyr_redox_2"/>
    <property type="match status" value="1"/>
</dbReference>
<dbReference type="InterPro" id="IPR050446">
    <property type="entry name" value="FAD-oxidoreductase/Apoptosis"/>
</dbReference>
<evidence type="ECO:0000256" key="3">
    <source>
        <dbReference type="ARBA" id="ARBA00022827"/>
    </source>
</evidence>
<feature type="domain" description="FAD/NAD(P)-binding" evidence="5">
    <location>
        <begin position="4"/>
        <end position="300"/>
    </location>
</feature>
<evidence type="ECO:0000256" key="2">
    <source>
        <dbReference type="ARBA" id="ARBA00022630"/>
    </source>
</evidence>
<dbReference type="PANTHER" id="PTHR43557:SF2">
    <property type="entry name" value="RIESKE DOMAIN-CONTAINING PROTEIN-RELATED"/>
    <property type="match status" value="1"/>
</dbReference>
<dbReference type="Gene3D" id="3.30.390.30">
    <property type="match status" value="1"/>
</dbReference>
<organism evidence="7 8">
    <name type="scientific">Mesorhizobium plurifarium</name>
    <dbReference type="NCBI Taxonomy" id="69974"/>
    <lineage>
        <taxon>Bacteria</taxon>
        <taxon>Pseudomonadati</taxon>
        <taxon>Pseudomonadota</taxon>
        <taxon>Alphaproteobacteria</taxon>
        <taxon>Hyphomicrobiales</taxon>
        <taxon>Phyllobacteriaceae</taxon>
        <taxon>Mesorhizobium</taxon>
    </lineage>
</organism>
<dbReference type="EMBL" id="CCMZ01000004">
    <property type="protein sequence ID" value="CDX12662.1"/>
    <property type="molecule type" value="Genomic_DNA"/>
</dbReference>
<dbReference type="SUPFAM" id="SSF51905">
    <property type="entry name" value="FAD/NAD(P)-binding domain"/>
    <property type="match status" value="2"/>
</dbReference>
<reference evidence="8" key="1">
    <citation type="submission" date="2014-08" db="EMBL/GenBank/DDBJ databases">
        <authorList>
            <person name="Moulin L."/>
        </authorList>
    </citation>
    <scope>NUCLEOTIDE SEQUENCE [LARGE SCALE GENOMIC DNA]</scope>
</reference>
<dbReference type="InterPro" id="IPR023753">
    <property type="entry name" value="FAD/NAD-binding_dom"/>
</dbReference>
<keyword evidence="3" id="KW-0274">FAD</keyword>
<proteinExistence type="predicted"/>
<evidence type="ECO:0000259" key="6">
    <source>
        <dbReference type="Pfam" id="PF14759"/>
    </source>
</evidence>
<comment type="cofactor">
    <cofactor evidence="1">
        <name>FAD</name>
        <dbReference type="ChEBI" id="CHEBI:57692"/>
    </cofactor>
</comment>
<dbReference type="AlphaFoldDB" id="A0A090DBD8"/>
<dbReference type="Pfam" id="PF14759">
    <property type="entry name" value="Reductase_C"/>
    <property type="match status" value="1"/>
</dbReference>
<dbReference type="InterPro" id="IPR036188">
    <property type="entry name" value="FAD/NAD-bd_sf"/>
</dbReference>